<gene>
    <name evidence="1" type="ORF">BS47DRAFT_1354789</name>
</gene>
<comment type="caution">
    <text evidence="1">The sequence shown here is derived from an EMBL/GenBank/DDBJ whole genome shotgun (WGS) entry which is preliminary data.</text>
</comment>
<dbReference type="EMBL" id="MU129197">
    <property type="protein sequence ID" value="KAF9504759.1"/>
    <property type="molecule type" value="Genomic_DNA"/>
</dbReference>
<proteinExistence type="predicted"/>
<dbReference type="AlphaFoldDB" id="A0A9P6DMY8"/>
<evidence type="ECO:0000313" key="2">
    <source>
        <dbReference type="Proteomes" id="UP000886523"/>
    </source>
</evidence>
<evidence type="ECO:0000313" key="1">
    <source>
        <dbReference type="EMBL" id="KAF9504759.1"/>
    </source>
</evidence>
<accession>A0A9P6DMY8</accession>
<name>A0A9P6DMY8_9AGAM</name>
<sequence>MVNPLAHLFSSEFYQSVGPLRLSAFLPHIDQPSDFVFNHSSHLWVSAGIVLVDAQRQRAPHTEARRQMKEEISSLPKWFWRFLSRFKPHRAIAQQTEENRVVGPISTSVVASAESALRWISEVPGGDKVQVRIGGALKVVKGLIVASSHDADTLRWLEHHVHYLAELLEPFAMMHRNEISPLLQYEVLVLGRELETASLKMNPTGASDEAQRWKSLRIKPREAQCRNPLDIRVFTQDFKFALDQFRANALPLYTVSPIEAALLPLGFISNSSCALSVFIEWILKSERVIEDRIGSVRTVELYLKKRRSTPREGWSQRFILVGFENKRRIENWLKIQLSAPDLEGGVAFGTTKESLHEGLGDPANSLHLAEDMLSMTRLSRKIKDFCTRNTDPDILILLFLTLRKTYGVGEPRWH</sequence>
<organism evidence="1 2">
    <name type="scientific">Hydnum rufescens UP504</name>
    <dbReference type="NCBI Taxonomy" id="1448309"/>
    <lineage>
        <taxon>Eukaryota</taxon>
        <taxon>Fungi</taxon>
        <taxon>Dikarya</taxon>
        <taxon>Basidiomycota</taxon>
        <taxon>Agaricomycotina</taxon>
        <taxon>Agaricomycetes</taxon>
        <taxon>Cantharellales</taxon>
        <taxon>Hydnaceae</taxon>
        <taxon>Hydnum</taxon>
    </lineage>
</organism>
<keyword evidence="2" id="KW-1185">Reference proteome</keyword>
<dbReference type="Proteomes" id="UP000886523">
    <property type="component" value="Unassembled WGS sequence"/>
</dbReference>
<protein>
    <submittedName>
        <fullName evidence="1">Uncharacterized protein</fullName>
    </submittedName>
</protein>
<reference evidence="1" key="1">
    <citation type="journal article" date="2020" name="Nat. Commun.">
        <title>Large-scale genome sequencing of mycorrhizal fungi provides insights into the early evolution of symbiotic traits.</title>
        <authorList>
            <person name="Miyauchi S."/>
            <person name="Kiss E."/>
            <person name="Kuo A."/>
            <person name="Drula E."/>
            <person name="Kohler A."/>
            <person name="Sanchez-Garcia M."/>
            <person name="Morin E."/>
            <person name="Andreopoulos B."/>
            <person name="Barry K.W."/>
            <person name="Bonito G."/>
            <person name="Buee M."/>
            <person name="Carver A."/>
            <person name="Chen C."/>
            <person name="Cichocki N."/>
            <person name="Clum A."/>
            <person name="Culley D."/>
            <person name="Crous P.W."/>
            <person name="Fauchery L."/>
            <person name="Girlanda M."/>
            <person name="Hayes R.D."/>
            <person name="Keri Z."/>
            <person name="LaButti K."/>
            <person name="Lipzen A."/>
            <person name="Lombard V."/>
            <person name="Magnuson J."/>
            <person name="Maillard F."/>
            <person name="Murat C."/>
            <person name="Nolan M."/>
            <person name="Ohm R.A."/>
            <person name="Pangilinan J."/>
            <person name="Pereira M.F."/>
            <person name="Perotto S."/>
            <person name="Peter M."/>
            <person name="Pfister S."/>
            <person name="Riley R."/>
            <person name="Sitrit Y."/>
            <person name="Stielow J.B."/>
            <person name="Szollosi G."/>
            <person name="Zifcakova L."/>
            <person name="Stursova M."/>
            <person name="Spatafora J.W."/>
            <person name="Tedersoo L."/>
            <person name="Vaario L.M."/>
            <person name="Yamada A."/>
            <person name="Yan M."/>
            <person name="Wang P."/>
            <person name="Xu J."/>
            <person name="Bruns T."/>
            <person name="Baldrian P."/>
            <person name="Vilgalys R."/>
            <person name="Dunand C."/>
            <person name="Henrissat B."/>
            <person name="Grigoriev I.V."/>
            <person name="Hibbett D."/>
            <person name="Nagy L.G."/>
            <person name="Martin F.M."/>
        </authorList>
    </citation>
    <scope>NUCLEOTIDE SEQUENCE</scope>
    <source>
        <strain evidence="1">UP504</strain>
    </source>
</reference>